<evidence type="ECO:0000256" key="1">
    <source>
        <dbReference type="SAM" id="Coils"/>
    </source>
</evidence>
<dbReference type="Pfam" id="PF04977">
    <property type="entry name" value="DivIC"/>
    <property type="match status" value="1"/>
</dbReference>
<dbReference type="RefSeq" id="WP_069808467.1">
    <property type="nucleotide sequence ID" value="NZ_CP017305.1"/>
</dbReference>
<keyword evidence="4" id="KW-1185">Reference proteome</keyword>
<keyword evidence="1" id="KW-0175">Coiled coil</keyword>
<feature type="coiled-coil region" evidence="1">
    <location>
        <begin position="42"/>
        <end position="69"/>
    </location>
</feature>
<keyword evidence="2" id="KW-0472">Membrane</keyword>
<dbReference type="STRING" id="274537.BIU88_00325"/>
<reference evidence="3" key="1">
    <citation type="submission" date="2016-09" db="EMBL/GenBank/DDBJ databases">
        <title>Genome sequence of Chlorobaculum limnaeum.</title>
        <authorList>
            <person name="Liu Z."/>
            <person name="Tank M."/>
            <person name="Bryant D.A."/>
        </authorList>
    </citation>
    <scope>NUCLEOTIDE SEQUENCE [LARGE SCALE GENOMIC DNA]</scope>
    <source>
        <strain evidence="3">DSM 1677</strain>
    </source>
</reference>
<organism evidence="3 4">
    <name type="scientific">Chlorobaculum limnaeum</name>
    <dbReference type="NCBI Taxonomy" id="274537"/>
    <lineage>
        <taxon>Bacteria</taxon>
        <taxon>Pseudomonadati</taxon>
        <taxon>Chlorobiota</taxon>
        <taxon>Chlorobiia</taxon>
        <taxon>Chlorobiales</taxon>
        <taxon>Chlorobiaceae</taxon>
        <taxon>Chlorobaculum</taxon>
    </lineage>
</organism>
<keyword evidence="2" id="KW-0812">Transmembrane</keyword>
<dbReference type="KEGG" id="clz:BIU88_00325"/>
<dbReference type="AlphaFoldDB" id="A0A1D8CZZ7"/>
<dbReference type="Proteomes" id="UP000095185">
    <property type="component" value="Chromosome"/>
</dbReference>
<protein>
    <submittedName>
        <fullName evidence="3">Septum formation initiator</fullName>
    </submittedName>
</protein>
<feature type="transmembrane region" description="Helical" evidence="2">
    <location>
        <begin position="20"/>
        <end position="41"/>
    </location>
</feature>
<dbReference type="OrthoDB" id="595284at2"/>
<evidence type="ECO:0000256" key="2">
    <source>
        <dbReference type="SAM" id="Phobius"/>
    </source>
</evidence>
<proteinExistence type="predicted"/>
<name>A0A1D8CZZ7_CHLLM</name>
<accession>A0A1D8CZZ7</accession>
<sequence>MTSYLTDIWDAIRLNPKKFVIRVILVLAAIGFVFGDFGLVTRVSMELENRKLEKLQAEEQQKIVELRGTIKNAYQPDSVEKVARERFNFHKKGETVFIIREP</sequence>
<gene>
    <name evidence="3" type="ORF">BIU88_00325</name>
</gene>
<evidence type="ECO:0000313" key="4">
    <source>
        <dbReference type="Proteomes" id="UP000095185"/>
    </source>
</evidence>
<dbReference type="EMBL" id="CP017305">
    <property type="protein sequence ID" value="AOS82735.1"/>
    <property type="molecule type" value="Genomic_DNA"/>
</dbReference>
<dbReference type="InterPro" id="IPR007060">
    <property type="entry name" value="FtsL/DivIC"/>
</dbReference>
<keyword evidence="2" id="KW-1133">Transmembrane helix</keyword>
<evidence type="ECO:0000313" key="3">
    <source>
        <dbReference type="EMBL" id="AOS82735.1"/>
    </source>
</evidence>